<accession>A0A397TSZ4</accession>
<gene>
    <name evidence="1" type="ORF">C2G38_2237688</name>
</gene>
<name>A0A397TSZ4_9GLOM</name>
<dbReference type="Proteomes" id="UP000266673">
    <property type="component" value="Unassembled WGS sequence"/>
</dbReference>
<evidence type="ECO:0000313" key="1">
    <source>
        <dbReference type="EMBL" id="RIA99805.1"/>
    </source>
</evidence>
<organism evidence="1 2">
    <name type="scientific">Gigaspora rosea</name>
    <dbReference type="NCBI Taxonomy" id="44941"/>
    <lineage>
        <taxon>Eukaryota</taxon>
        <taxon>Fungi</taxon>
        <taxon>Fungi incertae sedis</taxon>
        <taxon>Mucoromycota</taxon>
        <taxon>Glomeromycotina</taxon>
        <taxon>Glomeromycetes</taxon>
        <taxon>Diversisporales</taxon>
        <taxon>Gigasporaceae</taxon>
        <taxon>Gigaspora</taxon>
    </lineage>
</organism>
<dbReference type="AlphaFoldDB" id="A0A397TSZ4"/>
<dbReference type="OrthoDB" id="2375338at2759"/>
<dbReference type="EMBL" id="QKWP01007292">
    <property type="protein sequence ID" value="RIA99805.1"/>
    <property type="molecule type" value="Genomic_DNA"/>
</dbReference>
<comment type="caution">
    <text evidence="1">The sequence shown here is derived from an EMBL/GenBank/DDBJ whole genome shotgun (WGS) entry which is preliminary data.</text>
</comment>
<sequence>MSTIEEEKPMWKTVKSELQKIKIADLGYDHPLCSGILNDSSVPFTKIQKNFAKFLVRQCKIQVNTFLDNPEKLKKITNKMLLVLRRVWESPKWKAYIETEAVVNERSYVCEVISPLNIIVSDLPNNTDIWGVWAEQASSASTQWKGSYKSARRPNFMVIAQVNNKEIEVGYLETGRPNSSSDKQL</sequence>
<proteinExistence type="predicted"/>
<evidence type="ECO:0000313" key="2">
    <source>
        <dbReference type="Proteomes" id="UP000266673"/>
    </source>
</evidence>
<reference evidence="1 2" key="1">
    <citation type="submission" date="2018-06" db="EMBL/GenBank/DDBJ databases">
        <title>Comparative genomics reveals the genomic features of Rhizophagus irregularis, R. cerebriforme, R. diaphanum and Gigaspora rosea, and their symbiotic lifestyle signature.</title>
        <authorList>
            <person name="Morin E."/>
            <person name="San Clemente H."/>
            <person name="Chen E.C.H."/>
            <person name="De La Providencia I."/>
            <person name="Hainaut M."/>
            <person name="Kuo A."/>
            <person name="Kohler A."/>
            <person name="Murat C."/>
            <person name="Tang N."/>
            <person name="Roy S."/>
            <person name="Loubradou J."/>
            <person name="Henrissat B."/>
            <person name="Grigoriev I.V."/>
            <person name="Corradi N."/>
            <person name="Roux C."/>
            <person name="Martin F.M."/>
        </authorList>
    </citation>
    <scope>NUCLEOTIDE SEQUENCE [LARGE SCALE GENOMIC DNA]</scope>
    <source>
        <strain evidence="1 2">DAOM 194757</strain>
    </source>
</reference>
<keyword evidence="2" id="KW-1185">Reference proteome</keyword>
<protein>
    <submittedName>
        <fullName evidence="1">Uncharacterized protein</fullName>
    </submittedName>
</protein>